<organism evidence="1">
    <name type="scientific">Rhizobium meliloti</name>
    <name type="common">Ensifer meliloti</name>
    <name type="synonym">Sinorhizobium meliloti</name>
    <dbReference type="NCBI Taxonomy" id="382"/>
    <lineage>
        <taxon>Bacteria</taxon>
        <taxon>Pseudomonadati</taxon>
        <taxon>Pseudomonadota</taxon>
        <taxon>Alphaproteobacteria</taxon>
        <taxon>Hyphomicrobiales</taxon>
        <taxon>Rhizobiaceae</taxon>
        <taxon>Sinorhizobium/Ensifer group</taxon>
        <taxon>Sinorhizobium</taxon>
    </lineage>
</organism>
<proteinExistence type="predicted"/>
<dbReference type="RefSeq" id="WP_015061467.1">
    <property type="nucleotide sequence ID" value="NC_019313.1"/>
</dbReference>
<geneLocation type="plasmid" evidence="1">
    <name>pHRC017</name>
</geneLocation>
<dbReference type="AlphaFoldDB" id="I2E226"/>
<name>I2E226_RHIML</name>
<evidence type="ECO:0000313" key="1">
    <source>
        <dbReference type="EMBL" id="AFJ91544.1"/>
    </source>
</evidence>
<reference evidence="1" key="1">
    <citation type="journal article" date="2012" name="Mol. Plant Microbe Interact.">
        <title>Rhizobial plasmids that cause impaired symbiotic nitrogen fixation and enhanced host invasion.</title>
        <authorList>
            <person name="Crook M.B."/>
            <person name="Lindsay D.P."/>
            <person name="Biggs M.B."/>
            <person name="Bentley J.S."/>
            <person name="Price J.C."/>
            <person name="Clement S.C."/>
            <person name="Clement M.J."/>
            <person name="Long S.R."/>
            <person name="Griffitts J.S."/>
        </authorList>
    </citation>
    <scope>NUCLEOTIDE SEQUENCE</scope>
    <source>
        <strain evidence="1">C017</strain>
        <plasmid evidence="1">pHRC017</plasmid>
    </source>
</reference>
<dbReference type="EMBL" id="JQ665880">
    <property type="protein sequence ID" value="AFJ91544.1"/>
    <property type="molecule type" value="Genomic_DNA"/>
</dbReference>
<keyword evidence="1" id="KW-0614">Plasmid</keyword>
<sequence length="56" mass="6249">MTQLSLFLRPFPIDEYRSRLAALRNAMAELPGEIKQINAKPVPRTGLLGLRQTKAG</sequence>
<gene>
    <name evidence="1" type="ORF">pHRC017_0495</name>
</gene>
<accession>I2E226</accession>
<protein>
    <submittedName>
        <fullName evidence="1">Uncharacterized protein</fullName>
    </submittedName>
</protein>